<feature type="region of interest" description="Disordered" evidence="1">
    <location>
        <begin position="1"/>
        <end position="69"/>
    </location>
</feature>
<feature type="compositionally biased region" description="Polar residues" evidence="1">
    <location>
        <begin position="23"/>
        <end position="34"/>
    </location>
</feature>
<proteinExistence type="predicted"/>
<feature type="compositionally biased region" description="Basic and acidic residues" evidence="1">
    <location>
        <begin position="293"/>
        <end position="313"/>
    </location>
</feature>
<name>A0A8H3IJE0_9LECA</name>
<keyword evidence="3" id="KW-1185">Reference proteome</keyword>
<evidence type="ECO:0000313" key="3">
    <source>
        <dbReference type="Proteomes" id="UP000664521"/>
    </source>
</evidence>
<dbReference type="Proteomes" id="UP000664521">
    <property type="component" value="Unassembled WGS sequence"/>
</dbReference>
<organism evidence="2 3">
    <name type="scientific">Heterodermia speciosa</name>
    <dbReference type="NCBI Taxonomy" id="116794"/>
    <lineage>
        <taxon>Eukaryota</taxon>
        <taxon>Fungi</taxon>
        <taxon>Dikarya</taxon>
        <taxon>Ascomycota</taxon>
        <taxon>Pezizomycotina</taxon>
        <taxon>Lecanoromycetes</taxon>
        <taxon>OSLEUM clade</taxon>
        <taxon>Lecanoromycetidae</taxon>
        <taxon>Caliciales</taxon>
        <taxon>Physciaceae</taxon>
        <taxon>Heterodermia</taxon>
    </lineage>
</organism>
<dbReference type="EMBL" id="CAJPDS010000027">
    <property type="protein sequence ID" value="CAF9920948.1"/>
    <property type="molecule type" value="Genomic_DNA"/>
</dbReference>
<feature type="compositionally biased region" description="Basic and acidic residues" evidence="1">
    <location>
        <begin position="125"/>
        <end position="135"/>
    </location>
</feature>
<reference evidence="2" key="1">
    <citation type="submission" date="2021-03" db="EMBL/GenBank/DDBJ databases">
        <authorList>
            <person name="Tagirdzhanova G."/>
        </authorList>
    </citation>
    <scope>NUCLEOTIDE SEQUENCE</scope>
</reference>
<comment type="caution">
    <text evidence="2">The sequence shown here is derived from an EMBL/GenBank/DDBJ whole genome shotgun (WGS) entry which is preliminary data.</text>
</comment>
<protein>
    <submittedName>
        <fullName evidence="2">Uncharacterized protein</fullName>
    </submittedName>
</protein>
<evidence type="ECO:0000256" key="1">
    <source>
        <dbReference type="SAM" id="MobiDB-lite"/>
    </source>
</evidence>
<dbReference type="AlphaFoldDB" id="A0A8H3IJE0"/>
<feature type="region of interest" description="Disordered" evidence="1">
    <location>
        <begin position="293"/>
        <end position="334"/>
    </location>
</feature>
<dbReference type="OrthoDB" id="5348779at2759"/>
<gene>
    <name evidence="2" type="ORF">HETSPECPRED_004390</name>
</gene>
<feature type="region of interest" description="Disordered" evidence="1">
    <location>
        <begin position="122"/>
        <end position="143"/>
    </location>
</feature>
<evidence type="ECO:0000313" key="2">
    <source>
        <dbReference type="EMBL" id="CAF9920948.1"/>
    </source>
</evidence>
<feature type="compositionally biased region" description="Polar residues" evidence="1">
    <location>
        <begin position="1"/>
        <end position="14"/>
    </location>
</feature>
<accession>A0A8H3IJE0</accession>
<feature type="compositionally biased region" description="Basic and acidic residues" evidence="1">
    <location>
        <begin position="322"/>
        <end position="334"/>
    </location>
</feature>
<sequence>MATSSSAQTIPQSNNEDHDTTMADITTLSEQNGPSGEGAMASSVDGTHATKRRKRSSKGGNRPTQFSGELVEDTRGSLYWRVIGEGDETLLNRATFFTKEIRLEMLDEMAQLGHYDIPRPSGLTEDDKTTFHPDQQEWGPDRSNWPDILCQYNKQAKDKKRVSLPQTGKLMWKGSIVIDKETNKPLRDYPNIPLCLSSREEGWSLEAMARQDGRITHEDFMHRMPFSARRPDIKSISMRRSRFRWSAGCKSWVSRSASGSINQYLDNLVPKEYQDSNCTRGWRDLTDLEVEDMKAPSKGKYPERSRHAKDQSTRAEGQSTESENRDEKPKQKQVAKLDFRYQMPSKPWEQRALQRALAPTRLVITDLIKHSPPPTNEEASYHDQLNALYNYYVIHSLEGSHVQPLEEMHPYPDAWIDGFPEEFFRDDFDVPAAFGSPI</sequence>